<dbReference type="AlphaFoldDB" id="A0A6J2TTM0"/>
<keyword evidence="3" id="KW-1185">Reference proteome</keyword>
<evidence type="ECO:0000313" key="3">
    <source>
        <dbReference type="Proteomes" id="UP000504634"/>
    </source>
</evidence>
<organism evidence="3 4">
    <name type="scientific">Drosophila lebanonensis</name>
    <name type="common">Fruit fly</name>
    <name type="synonym">Scaptodrosophila lebanonensis</name>
    <dbReference type="NCBI Taxonomy" id="7225"/>
    <lineage>
        <taxon>Eukaryota</taxon>
        <taxon>Metazoa</taxon>
        <taxon>Ecdysozoa</taxon>
        <taxon>Arthropoda</taxon>
        <taxon>Hexapoda</taxon>
        <taxon>Insecta</taxon>
        <taxon>Pterygota</taxon>
        <taxon>Neoptera</taxon>
        <taxon>Endopterygota</taxon>
        <taxon>Diptera</taxon>
        <taxon>Brachycera</taxon>
        <taxon>Muscomorpha</taxon>
        <taxon>Ephydroidea</taxon>
        <taxon>Drosophilidae</taxon>
        <taxon>Scaptodrosophila</taxon>
    </lineage>
</organism>
<gene>
    <name evidence="4" type="primary">LOC115627083</name>
</gene>
<dbReference type="InterPro" id="IPR000608">
    <property type="entry name" value="UBC"/>
</dbReference>
<reference evidence="4" key="1">
    <citation type="submission" date="2025-08" db="UniProtKB">
        <authorList>
            <consortium name="RefSeq"/>
        </authorList>
    </citation>
    <scope>IDENTIFICATION</scope>
    <source>
        <strain evidence="4">11010-0011.00</strain>
        <tissue evidence="4">Whole body</tissue>
    </source>
</reference>
<protein>
    <submittedName>
        <fullName evidence="4">Protein crossbronx-like</fullName>
    </submittedName>
</protein>
<evidence type="ECO:0000256" key="1">
    <source>
        <dbReference type="SAM" id="MobiDB-lite"/>
    </source>
</evidence>
<dbReference type="GeneID" id="115627083"/>
<dbReference type="Gene3D" id="3.10.110.10">
    <property type="entry name" value="Ubiquitin Conjugating Enzyme"/>
    <property type="match status" value="1"/>
</dbReference>
<evidence type="ECO:0000313" key="4">
    <source>
        <dbReference type="RefSeq" id="XP_030378493.1"/>
    </source>
</evidence>
<dbReference type="OrthoDB" id="5596422at2759"/>
<dbReference type="InterPro" id="IPR016135">
    <property type="entry name" value="UBQ-conjugating_enzyme/RWD"/>
</dbReference>
<feature type="region of interest" description="Disordered" evidence="1">
    <location>
        <begin position="238"/>
        <end position="272"/>
    </location>
</feature>
<dbReference type="CDD" id="cd23814">
    <property type="entry name" value="UEV_AKTIP"/>
    <property type="match status" value="1"/>
</dbReference>
<evidence type="ECO:0000259" key="2">
    <source>
        <dbReference type="PROSITE" id="PS50127"/>
    </source>
</evidence>
<dbReference type="RefSeq" id="XP_030378493.1">
    <property type="nucleotide sequence ID" value="XM_030522633.1"/>
</dbReference>
<dbReference type="SMART" id="SM00212">
    <property type="entry name" value="UBCc"/>
    <property type="match status" value="1"/>
</dbReference>
<dbReference type="PROSITE" id="PS50127">
    <property type="entry name" value="UBC_2"/>
    <property type="match status" value="1"/>
</dbReference>
<name>A0A6J2TTM0_DROLE</name>
<dbReference type="Pfam" id="PF00179">
    <property type="entry name" value="UQ_con"/>
    <property type="match status" value="1"/>
</dbReference>
<proteinExistence type="predicted"/>
<feature type="domain" description="UBC core" evidence="2">
    <location>
        <begin position="17"/>
        <end position="185"/>
    </location>
</feature>
<dbReference type="SUPFAM" id="SSF54495">
    <property type="entry name" value="UBC-like"/>
    <property type="match status" value="1"/>
</dbReference>
<accession>A0A6J2TTM0</accession>
<sequence>MCLETPHQPNKVLDIIRQGYIILAEYNLIEQEQLRGIYAIPSYSSGVHWFGVIFIRSGLYAESMFRFSILLPDNFPDDVVLPTVIFQTDVFHPLICPVTHSLDLTSAFREWRKDEHHIWHLLRYIQAIFADPEGSVCSAQGCVRLSQVIMGPHREVHNMDALRLLARSRMEYLARVQQGIEWSVAHMYDDPPTDDPHYIVFEPYNPTLHQHVLECLKSRSWHDPVASSSLAGRLKVVRSKRTPGFGPNASTPEQEIEEVQQQGPSAEQVQIS</sequence>
<feature type="compositionally biased region" description="Polar residues" evidence="1">
    <location>
        <begin position="248"/>
        <end position="272"/>
    </location>
</feature>
<dbReference type="Proteomes" id="UP000504634">
    <property type="component" value="Unplaced"/>
</dbReference>